<evidence type="ECO:0000259" key="1">
    <source>
        <dbReference type="Pfam" id="PF12804"/>
    </source>
</evidence>
<evidence type="ECO:0000313" key="2">
    <source>
        <dbReference type="EMBL" id="HIQ60156.1"/>
    </source>
</evidence>
<protein>
    <submittedName>
        <fullName evidence="2">Nucleotidyltransferase family protein</fullName>
    </submittedName>
</protein>
<dbReference type="InterPro" id="IPR025877">
    <property type="entry name" value="MobA-like_NTP_Trfase"/>
</dbReference>
<dbReference type="InterPro" id="IPR029044">
    <property type="entry name" value="Nucleotide-diphossugar_trans"/>
</dbReference>
<dbReference type="EMBL" id="DVFO01000009">
    <property type="protein sequence ID" value="HIQ60156.1"/>
    <property type="molecule type" value="Genomic_DNA"/>
</dbReference>
<dbReference type="Pfam" id="PF12804">
    <property type="entry name" value="NTP_transf_3"/>
    <property type="match status" value="1"/>
</dbReference>
<reference evidence="2" key="2">
    <citation type="journal article" date="2021" name="PeerJ">
        <title>Extensive microbial diversity within the chicken gut microbiome revealed by metagenomics and culture.</title>
        <authorList>
            <person name="Gilroy R."/>
            <person name="Ravi A."/>
            <person name="Getino M."/>
            <person name="Pursley I."/>
            <person name="Horton D.L."/>
            <person name="Alikhan N.F."/>
            <person name="Baker D."/>
            <person name="Gharbi K."/>
            <person name="Hall N."/>
            <person name="Watson M."/>
            <person name="Adriaenssens E.M."/>
            <person name="Foster-Nyarko E."/>
            <person name="Jarju S."/>
            <person name="Secka A."/>
            <person name="Antonio M."/>
            <person name="Oren A."/>
            <person name="Chaudhuri R.R."/>
            <person name="La Ragione R."/>
            <person name="Hildebrand F."/>
            <person name="Pallen M.J."/>
        </authorList>
    </citation>
    <scope>NUCLEOTIDE SEQUENCE</scope>
    <source>
        <strain evidence="2">ChiGjej2B2-12916</strain>
    </source>
</reference>
<accession>A0A9D1CFM5</accession>
<comment type="caution">
    <text evidence="2">The sequence shown here is derived from an EMBL/GenBank/DDBJ whole genome shotgun (WGS) entry which is preliminary data.</text>
</comment>
<dbReference type="AlphaFoldDB" id="A0A9D1CFM5"/>
<dbReference type="SUPFAM" id="SSF53448">
    <property type="entry name" value="Nucleotide-diphospho-sugar transferases"/>
    <property type="match status" value="1"/>
</dbReference>
<gene>
    <name evidence="2" type="ORF">IAD31_00935</name>
</gene>
<sequence length="192" mass="20873">MRIACIVLAAGKSTRFGANKLLAPLVDRPLLVHTLDAIPRSCFSQMVAVVSNPEVETLCRRHGVKTVAYQGGPQSQSIRLGLEAVKDIDGCLFVLGDQPLCSSDSIRRLVSDFQAQPKAVHRLAYQGQPSSPTLFPSRLFPALKKLTGEHGGMAAVGDTPVWYTEAAGPQELWDADTPEKLSRIQQYLQAHP</sequence>
<dbReference type="CDD" id="cd04182">
    <property type="entry name" value="GT_2_like_f"/>
    <property type="match status" value="1"/>
</dbReference>
<feature type="domain" description="MobA-like NTP transferase" evidence="1">
    <location>
        <begin position="5"/>
        <end position="155"/>
    </location>
</feature>
<name>A0A9D1CFM5_9FIRM</name>
<dbReference type="Proteomes" id="UP000886879">
    <property type="component" value="Unassembled WGS sequence"/>
</dbReference>
<organism evidence="2 3">
    <name type="scientific">Candidatus Enterenecus faecium</name>
    <dbReference type="NCBI Taxonomy" id="2840780"/>
    <lineage>
        <taxon>Bacteria</taxon>
        <taxon>Bacillati</taxon>
        <taxon>Bacillota</taxon>
        <taxon>Clostridia</taxon>
        <taxon>Eubacteriales</taxon>
        <taxon>Candidatus Enterenecus</taxon>
    </lineage>
</organism>
<dbReference type="PANTHER" id="PTHR43777:SF1">
    <property type="entry name" value="MOLYBDENUM COFACTOR CYTIDYLYLTRANSFERASE"/>
    <property type="match status" value="1"/>
</dbReference>
<evidence type="ECO:0000313" key="3">
    <source>
        <dbReference type="Proteomes" id="UP000886879"/>
    </source>
</evidence>
<dbReference type="GO" id="GO:0016779">
    <property type="term" value="F:nucleotidyltransferase activity"/>
    <property type="evidence" value="ECO:0007669"/>
    <property type="project" value="UniProtKB-ARBA"/>
</dbReference>
<dbReference type="Gene3D" id="3.90.550.10">
    <property type="entry name" value="Spore Coat Polysaccharide Biosynthesis Protein SpsA, Chain A"/>
    <property type="match status" value="1"/>
</dbReference>
<dbReference type="PANTHER" id="PTHR43777">
    <property type="entry name" value="MOLYBDENUM COFACTOR CYTIDYLYLTRANSFERASE"/>
    <property type="match status" value="1"/>
</dbReference>
<proteinExistence type="predicted"/>
<reference evidence="2" key="1">
    <citation type="submission" date="2020-10" db="EMBL/GenBank/DDBJ databases">
        <authorList>
            <person name="Gilroy R."/>
        </authorList>
    </citation>
    <scope>NUCLEOTIDE SEQUENCE</scope>
    <source>
        <strain evidence="2">ChiGjej2B2-12916</strain>
    </source>
</reference>